<dbReference type="AlphaFoldDB" id="W0LF05"/>
<dbReference type="OrthoDB" id="6631030at2"/>
<dbReference type="RefSeq" id="WP_024913116.1">
    <property type="nucleotide sequence ID" value="NZ_CP007044.2"/>
</dbReference>
<dbReference type="PATRIC" id="fig|1441930.4.peg.4877"/>
<organism evidence="1 2">
    <name type="scientific">Chania multitudinisentens RB-25</name>
    <dbReference type="NCBI Taxonomy" id="1441930"/>
    <lineage>
        <taxon>Bacteria</taxon>
        <taxon>Pseudomonadati</taxon>
        <taxon>Pseudomonadota</taxon>
        <taxon>Gammaproteobacteria</taxon>
        <taxon>Enterobacterales</taxon>
        <taxon>Yersiniaceae</taxon>
        <taxon>Chania</taxon>
    </lineage>
</organism>
<reference evidence="1 2" key="2">
    <citation type="submission" date="2015-03" db="EMBL/GenBank/DDBJ databases">
        <authorList>
            <person name="Chan K.-G."/>
        </authorList>
    </citation>
    <scope>NUCLEOTIDE SEQUENCE [LARGE SCALE GENOMIC DNA]</scope>
    <source>
        <strain evidence="1 2">RB-25</strain>
    </source>
</reference>
<reference evidence="1 2" key="1">
    <citation type="submission" date="2014-01" db="EMBL/GenBank/DDBJ databases">
        <title>Isolation of Serratia multitudinisentens RB-25 from Ex-Landfill site.</title>
        <authorList>
            <person name="Robson E.H.J."/>
        </authorList>
    </citation>
    <scope>NUCLEOTIDE SEQUENCE [LARGE SCALE GENOMIC DNA]</scope>
    <source>
        <strain evidence="1 2">RB-25</strain>
    </source>
</reference>
<dbReference type="HOGENOM" id="CLU_196705_0_0_6"/>
<keyword evidence="2" id="KW-1185">Reference proteome</keyword>
<protein>
    <submittedName>
        <fullName evidence="1">Uncharacterized protein</fullName>
    </submittedName>
</protein>
<accession>W0LF05</accession>
<evidence type="ECO:0000313" key="1">
    <source>
        <dbReference type="EMBL" id="AHG22438.1"/>
    </source>
</evidence>
<sequence length="74" mass="7255">MKELTHIEVEQVSGAGVIADGAEALGQGIGALVDSITGSKGSADIGAIVGKTVGSVAEIALNVLDSVFGHSKHA</sequence>
<evidence type="ECO:0000313" key="2">
    <source>
        <dbReference type="Proteomes" id="UP000019030"/>
    </source>
</evidence>
<dbReference type="KEGG" id="sfo:Z042_24625"/>
<gene>
    <name evidence="1" type="ORF">Z042_24625</name>
</gene>
<name>W0LF05_9GAMM</name>
<proteinExistence type="predicted"/>
<dbReference type="EMBL" id="CP007044">
    <property type="protein sequence ID" value="AHG22438.1"/>
    <property type="molecule type" value="Genomic_DNA"/>
</dbReference>
<dbReference type="Proteomes" id="UP000019030">
    <property type="component" value="Chromosome"/>
</dbReference>